<evidence type="ECO:0000313" key="2">
    <source>
        <dbReference type="Proteomes" id="UP000504604"/>
    </source>
</evidence>
<feature type="compositionally biased region" description="Polar residues" evidence="1">
    <location>
        <begin position="23"/>
        <end position="32"/>
    </location>
</feature>
<evidence type="ECO:0000313" key="3">
    <source>
        <dbReference type="RefSeq" id="XP_020552961.1"/>
    </source>
</evidence>
<dbReference type="OrthoDB" id="1931944at2759"/>
<evidence type="ECO:0000256" key="1">
    <source>
        <dbReference type="SAM" id="MobiDB-lite"/>
    </source>
</evidence>
<feature type="compositionally biased region" description="Basic and acidic residues" evidence="1">
    <location>
        <begin position="1"/>
        <end position="11"/>
    </location>
</feature>
<dbReference type="GeneID" id="105171492"/>
<feature type="compositionally biased region" description="Polar residues" evidence="1">
    <location>
        <begin position="82"/>
        <end position="100"/>
    </location>
</feature>
<dbReference type="PANTHER" id="PTHR37255:SF1">
    <property type="entry name" value="OS07G0669600 PROTEIN"/>
    <property type="match status" value="1"/>
</dbReference>
<dbReference type="RefSeq" id="XP_020552961.1">
    <property type="nucleotide sequence ID" value="XM_020697302.1"/>
</dbReference>
<gene>
    <name evidence="3" type="primary">LOC105171492</name>
</gene>
<proteinExistence type="predicted"/>
<protein>
    <submittedName>
        <fullName evidence="3">Uncharacterized protein LOC105171492</fullName>
    </submittedName>
</protein>
<organism evidence="2 3">
    <name type="scientific">Sesamum indicum</name>
    <name type="common">Oriental sesame</name>
    <name type="synonym">Sesamum orientale</name>
    <dbReference type="NCBI Taxonomy" id="4182"/>
    <lineage>
        <taxon>Eukaryota</taxon>
        <taxon>Viridiplantae</taxon>
        <taxon>Streptophyta</taxon>
        <taxon>Embryophyta</taxon>
        <taxon>Tracheophyta</taxon>
        <taxon>Spermatophyta</taxon>
        <taxon>Magnoliopsida</taxon>
        <taxon>eudicotyledons</taxon>
        <taxon>Gunneridae</taxon>
        <taxon>Pentapetalae</taxon>
        <taxon>asterids</taxon>
        <taxon>lamiids</taxon>
        <taxon>Lamiales</taxon>
        <taxon>Pedaliaceae</taxon>
        <taxon>Sesamum</taxon>
    </lineage>
</organism>
<dbReference type="KEGG" id="sind:105171492"/>
<dbReference type="PANTHER" id="PTHR37255">
    <property type="entry name" value="OS07G0669600 PROTEIN"/>
    <property type="match status" value="1"/>
</dbReference>
<feature type="compositionally biased region" description="Basic residues" evidence="1">
    <location>
        <begin position="116"/>
        <end position="139"/>
    </location>
</feature>
<name>A0A8M8VA24_SESIN</name>
<feature type="region of interest" description="Disordered" evidence="1">
    <location>
        <begin position="82"/>
        <end position="159"/>
    </location>
</feature>
<feature type="region of interest" description="Disordered" evidence="1">
    <location>
        <begin position="1"/>
        <end position="43"/>
    </location>
</feature>
<reference evidence="3" key="1">
    <citation type="submission" date="2025-08" db="UniProtKB">
        <authorList>
            <consortium name="RefSeq"/>
        </authorList>
    </citation>
    <scope>IDENTIFICATION</scope>
</reference>
<dbReference type="Proteomes" id="UP000504604">
    <property type="component" value="Linkage group LG10"/>
</dbReference>
<accession>A0A8M8VA24</accession>
<sequence length="159" mass="17746">MESLTEEEKRALRGSKFAPLPSAPTQTRSQPRQAHPGGPLKTNKAAALAKFLERKLQEPNGLASVDPKLVELAVKNAKETVQCSGTSTSGRMIQHVNTFGDSEDSDGEEKTETSVMKKHKQKKKQKKKEKKEKNKKNKQKKLEDSIANTSKRPKKKLKL</sequence>
<dbReference type="AlphaFoldDB" id="A0A8M8VA24"/>
<keyword evidence="2" id="KW-1185">Reference proteome</keyword>